<gene>
    <name evidence="1" type="ORF">JYA64_03605</name>
</gene>
<evidence type="ECO:0000313" key="1">
    <source>
        <dbReference type="EMBL" id="MBN3544377.1"/>
    </source>
</evidence>
<protein>
    <submittedName>
        <fullName evidence="1">Uncharacterized protein</fullName>
    </submittedName>
</protein>
<reference evidence="1 2" key="1">
    <citation type="submission" date="2021-01" db="EMBL/GenBank/DDBJ databases">
        <title>Genome Sequencing of Type Strains.</title>
        <authorList>
            <person name="Lemaire J.F."/>
            <person name="Inderbitzin P."/>
            <person name="Collins S.B."/>
            <person name="Wespe N."/>
            <person name="Knight-Connoni V."/>
        </authorList>
    </citation>
    <scope>NUCLEOTIDE SEQUENCE [LARGE SCALE GENOMIC DNA]</scope>
    <source>
        <strain evidence="1 2">DSM 14730</strain>
    </source>
</reference>
<keyword evidence="2" id="KW-1185">Reference proteome</keyword>
<sequence>MLMGGNSFCLGKKQDQLGEKMSNTGEKCTQLGERVINKRTRTVKIKSIAFEGPQTLKKDCPEKQSFLH</sequence>
<accession>A0ABS2Z9Q3</accession>
<dbReference type="Proteomes" id="UP001319060">
    <property type="component" value="Unassembled WGS sequence"/>
</dbReference>
<evidence type="ECO:0000313" key="2">
    <source>
        <dbReference type="Proteomes" id="UP001319060"/>
    </source>
</evidence>
<proteinExistence type="predicted"/>
<dbReference type="RefSeq" id="WP_205723985.1">
    <property type="nucleotide sequence ID" value="NZ_JAFHKS010000041.1"/>
</dbReference>
<organism evidence="1 2">
    <name type="scientific">Fictibacillus barbaricus</name>
    <dbReference type="NCBI Taxonomy" id="182136"/>
    <lineage>
        <taxon>Bacteria</taxon>
        <taxon>Bacillati</taxon>
        <taxon>Bacillota</taxon>
        <taxon>Bacilli</taxon>
        <taxon>Bacillales</taxon>
        <taxon>Fictibacillaceae</taxon>
        <taxon>Fictibacillus</taxon>
    </lineage>
</organism>
<dbReference type="EMBL" id="JAFHKS010000041">
    <property type="protein sequence ID" value="MBN3544377.1"/>
    <property type="molecule type" value="Genomic_DNA"/>
</dbReference>
<name>A0ABS2Z9Q3_9BACL</name>
<comment type="caution">
    <text evidence="1">The sequence shown here is derived from an EMBL/GenBank/DDBJ whole genome shotgun (WGS) entry which is preliminary data.</text>
</comment>